<feature type="region of interest" description="Disordered" evidence="1">
    <location>
        <begin position="1453"/>
        <end position="1524"/>
    </location>
</feature>
<dbReference type="Proteomes" id="UP001067231">
    <property type="component" value="Unassembled WGS sequence"/>
</dbReference>
<feature type="compositionally biased region" description="Polar residues" evidence="1">
    <location>
        <begin position="2138"/>
        <end position="2157"/>
    </location>
</feature>
<dbReference type="EMBL" id="JAPCXC010000103">
    <property type="protein sequence ID" value="KAJ1605267.1"/>
    <property type="molecule type" value="Genomic_DNA"/>
</dbReference>
<feature type="region of interest" description="Disordered" evidence="1">
    <location>
        <begin position="819"/>
        <end position="939"/>
    </location>
</feature>
<comment type="caution">
    <text evidence="3">The sequence shown here is derived from an EMBL/GenBank/DDBJ whole genome shotgun (WGS) entry which is preliminary data.</text>
</comment>
<feature type="compositionally biased region" description="Low complexity" evidence="1">
    <location>
        <begin position="168"/>
        <end position="181"/>
    </location>
</feature>
<feature type="region of interest" description="Disordered" evidence="1">
    <location>
        <begin position="1928"/>
        <end position="1949"/>
    </location>
</feature>
<accession>A0A9D5DEF8</accession>
<reference evidence="3" key="1">
    <citation type="submission" date="2022-10" db="EMBL/GenBank/DDBJ databases">
        <title>Adaptive evolution leads to modifications in subtelomeric GC content in a zoonotic Cryptosporidium species.</title>
        <authorList>
            <person name="Li J."/>
            <person name="Feng Y."/>
            <person name="Xiao L."/>
        </authorList>
    </citation>
    <scope>NUCLEOTIDE SEQUENCE</scope>
    <source>
        <strain evidence="3">33844</strain>
    </source>
</reference>
<feature type="compositionally biased region" description="Basic residues" evidence="1">
    <location>
        <begin position="187"/>
        <end position="202"/>
    </location>
</feature>
<feature type="compositionally biased region" description="Gly residues" evidence="1">
    <location>
        <begin position="1933"/>
        <end position="1949"/>
    </location>
</feature>
<dbReference type="Gene3D" id="1.10.10.60">
    <property type="entry name" value="Homeodomain-like"/>
    <property type="match status" value="1"/>
</dbReference>
<feature type="region of interest" description="Disordered" evidence="1">
    <location>
        <begin position="2125"/>
        <end position="2157"/>
    </location>
</feature>
<feature type="compositionally biased region" description="Basic and acidic residues" evidence="1">
    <location>
        <begin position="203"/>
        <end position="215"/>
    </location>
</feature>
<feature type="compositionally biased region" description="Low complexity" evidence="1">
    <location>
        <begin position="1693"/>
        <end position="1707"/>
    </location>
</feature>
<evidence type="ECO:0000313" key="3">
    <source>
        <dbReference type="EMBL" id="KAJ1605267.1"/>
    </source>
</evidence>
<feature type="compositionally biased region" description="Low complexity" evidence="1">
    <location>
        <begin position="791"/>
        <end position="802"/>
    </location>
</feature>
<sequence>MGGEEQQRGEALESLIAKCSSAGGVEDAREFDRLVDEYLGEFSDFRGKTHEAPSGGGEGSGGGARAAAVWCEHRVDDKSQEGSIFCNIRMRSDRELVMRLQDEILRINVELDQLRREQDRRSLLASRSFAAVSTYQCATNSMIEDDLDDAEGEDGCEAIEFEAGLGSGPSAGLNSSSCSSAKDLKTTKKKKTHRRYFRRKNTSSREKTEQDETEKVLRSRTPLDIIALASKYYLRGLHSSGGGEQEGSDLQQLPVAQSHRRGPYLNVGLGNIRDIKRINMMNNSVLGDNGDFLSDLCMIYQIYQIKYVRRSEEASKVTLGTSYESSIGYGDLSNKRSLIYNTGGIEFLMDELGISNSGSRKDDDETSGLLIESGGIGYLGSTDYPSGRGDLSVKSERTGYCDIHLSGDHEYSYNYLASVMENTSQAFRSARQKVRICVLPGRIRELEFLADEHLDHRQRDLKRYRVKFVQERRVNAAGLSTSVLEEVSLDNDFGVAGALRRIQKEGLGRLSSLRTLKERVHRLILSSEDHREGARDQLAFLVSVFNYLVDEVRILESSLGLDEKKIQDILIYQDDIVVDREIQDHIEIILGTPDHVSLMPYNTSLCYPMQDFDKRWMGVSPDIDLETIRGVLRPIHGDFYHPVNLFGYSLGIGRVRKHIAKRKLTIQRELSSIKRYLPVLYHCYKRYLAHNEVLNSQRDLDFTWGCLPLRAIDHPDQVVPLPIGYLKHDFRFKVYHKFLDLLPAYRSNDISKTHMMSLQSIQTPLLFSNSNRALVLRDLTSSDQHHGASPSQSRGLRSGDGSLSANPLLSEVSLRTVPDSNTLTDAPSFGSSIVTRRKRGGVSGSDHGISDTAQGQSAGVVTGTGLSQGRARRTRSNSEGISSGEQGGLISQCSLPSPPLSDPRTPSEAPGGPASSAVSYESRSVPKSETTGYPWTANNTIPGSSSYLNLANIGAGKGNKDISMGAKERERDRERDRDRDRDRDRERERDRDKEKDLGLNLQKNREREKGIVHQKQAQREWMQMTSSSSSFIGPSPLWFENSIFRYPAEIEYGLYDRDPDFQARVVYTSRNGLICDPRDQERNIRAIWTLSEIRMFIEKYLMYPKDFRRIASFMEHKTIKDCIDFYYKYKYTLGLKRILRLAYYLKSQYGKGQYSDLGDPESSRSSEGQGSEPRRQGLQKGRQGIARRSYSAAERLSLWDSSVSTTRCMEIIKCKKHSYRELLIDEILQTLTVDSGYNVLMREFYRRARFDSLGNMNVFTEKQLSRSSLSRLLYRPSSLFRLPVLERRELEQRSGVPERDGWGLYDDLIYRFLFRVHDDSHLNTRRSYTMDNLGNGYIVPNNMDAIISPFYSINLQTRQGGSNIHIPNNMPIIFDRKEYTEAESSSKYNTDPRISIHDLKTSVFLYLNQFMDDSMLGGGALNGSQSLLHSLTISPSNRADLMLSSDISNYSSSGVLAESGGTARTRSQDVNSHGSNGVPASRLPTSERPKQGRRKRGAGSSNSREPRDSGGQDLGNANLSTNCGKKMPRLAEEYISNYGSKNCTTTPGCIDTTAGSMNIMEHLAGINALLLAGAARNNDPCLNNTPANHIPQDNPTSNLNPVPNPFLNVNHGLEMPNHPFTPFLGGFPPIVQGAVLQNVGSAPGAGQGANACMYSAGHAGIGAGAMDTGSGGVSSSTVANDSGAGTGTGAGAGNVNSSGNSSMGVDVGSEERSGALHEQSGFGGALDGADGSSGLAGVSGLYPQSLLFGGLGTSIGQGGAGGGGTFMPESSGSSGVGGADVGSGSNPGDSLSSGILQSQNKAWGEILMNQYLQQQLVFQQTLQEQIRSSQQMGMVGGGLANPLNQMIMGTLLGGVGIGGSGPGLSCVGNGSSAYTVPDSGSVMSEGVSISAQGSESKTDVKMEQTPPIGGSAGCGGAENLREAPNVENALSGSGLGAGGGSSEVKGGSGTTCKTDYAGSAAYSVNGVLPTTGGVASGVESGLSVNAAVSGALASRALNPTGAGMFTQPPAFPGFLQLQHLFQQQQPQQQQQQPQQQQQLQLQLQLQQQQFGSAFPFTLQGQQMFRNPGGDVLGLLLQQQQQQFLGSQLLGLVGASAGTAGLVPGLGFGGFGLGAGILAGTGVGATTQDPTVSHEPGANESQMTSSMSSNLNQGDRKE</sequence>
<gene>
    <name evidence="3" type="ORF">OJ253_3230</name>
</gene>
<feature type="region of interest" description="Disordered" evidence="1">
    <location>
        <begin position="781"/>
        <end position="802"/>
    </location>
</feature>
<feature type="region of interest" description="Disordered" evidence="1">
    <location>
        <begin position="1668"/>
        <end position="1724"/>
    </location>
</feature>
<protein>
    <submittedName>
        <fullName evidence="3">MYB domain-containing protein</fullName>
    </submittedName>
</protein>
<dbReference type="Pfam" id="PF00249">
    <property type="entry name" value="Myb_DNA-binding"/>
    <property type="match status" value="1"/>
</dbReference>
<proteinExistence type="predicted"/>
<feature type="region of interest" description="Disordered" evidence="1">
    <location>
        <begin position="954"/>
        <end position="1003"/>
    </location>
</feature>
<feature type="compositionally biased region" description="Polar residues" evidence="1">
    <location>
        <begin position="819"/>
        <end position="834"/>
    </location>
</feature>
<dbReference type="OrthoDB" id="10258692at2759"/>
<dbReference type="InterPro" id="IPR009057">
    <property type="entry name" value="Homeodomain-like_sf"/>
</dbReference>
<evidence type="ECO:0000259" key="2">
    <source>
        <dbReference type="PROSITE" id="PS51293"/>
    </source>
</evidence>
<feature type="domain" description="SANT" evidence="2">
    <location>
        <begin position="1083"/>
        <end position="1134"/>
    </location>
</feature>
<feature type="compositionally biased region" description="Basic and acidic residues" evidence="1">
    <location>
        <begin position="966"/>
        <end position="1003"/>
    </location>
</feature>
<dbReference type="InterPro" id="IPR001005">
    <property type="entry name" value="SANT/Myb"/>
</dbReference>
<dbReference type="SUPFAM" id="SSF46689">
    <property type="entry name" value="Homeodomain-like"/>
    <property type="match status" value="1"/>
</dbReference>
<feature type="compositionally biased region" description="Low complexity" evidence="1">
    <location>
        <begin position="1673"/>
        <end position="1683"/>
    </location>
</feature>
<dbReference type="PANTHER" id="PTHR47340">
    <property type="entry name" value="DUPLICATED HOMEODOMAIN-LIKE SUPERFAMILY PROTEIN"/>
    <property type="match status" value="1"/>
</dbReference>
<feature type="compositionally biased region" description="Polar residues" evidence="1">
    <location>
        <begin position="877"/>
        <end position="895"/>
    </location>
</feature>
<feature type="region of interest" description="Disordered" evidence="1">
    <location>
        <begin position="167"/>
        <end position="215"/>
    </location>
</feature>
<dbReference type="SMART" id="SM00717">
    <property type="entry name" value="SANT"/>
    <property type="match status" value="1"/>
</dbReference>
<name>A0A9D5DEF8_9CRYT</name>
<dbReference type="PANTHER" id="PTHR47340:SF1">
    <property type="entry name" value="DUPLICATED HOMEODOMAIN-LIKE SUPERFAMILY PROTEIN"/>
    <property type="match status" value="1"/>
</dbReference>
<dbReference type="PROSITE" id="PS51293">
    <property type="entry name" value="SANT"/>
    <property type="match status" value="1"/>
</dbReference>
<feature type="compositionally biased region" description="Polar residues" evidence="1">
    <location>
        <begin position="916"/>
        <end position="939"/>
    </location>
</feature>
<organism evidence="3">
    <name type="scientific">Cryptosporidium canis</name>
    <dbReference type="NCBI Taxonomy" id="195482"/>
    <lineage>
        <taxon>Eukaryota</taxon>
        <taxon>Sar</taxon>
        <taxon>Alveolata</taxon>
        <taxon>Apicomplexa</taxon>
        <taxon>Conoidasida</taxon>
        <taxon>Coccidia</taxon>
        <taxon>Eucoccidiorida</taxon>
        <taxon>Eimeriorina</taxon>
        <taxon>Cryptosporidiidae</taxon>
        <taxon>Cryptosporidium</taxon>
    </lineage>
</organism>
<dbReference type="InterPro" id="IPR017884">
    <property type="entry name" value="SANT_dom"/>
</dbReference>
<feature type="compositionally biased region" description="Polar residues" evidence="1">
    <location>
        <begin position="1462"/>
        <end position="1475"/>
    </location>
</feature>
<feature type="region of interest" description="Disordered" evidence="1">
    <location>
        <begin position="1152"/>
        <end position="1184"/>
    </location>
</feature>
<feature type="compositionally biased region" description="Polar residues" evidence="1">
    <location>
        <begin position="851"/>
        <end position="867"/>
    </location>
</feature>
<evidence type="ECO:0000256" key="1">
    <source>
        <dbReference type="SAM" id="MobiDB-lite"/>
    </source>
</evidence>
<feature type="region of interest" description="Disordered" evidence="1">
    <location>
        <begin position="1760"/>
        <end position="1793"/>
    </location>
</feature>